<proteinExistence type="predicted"/>
<protein>
    <submittedName>
        <fullName evidence="1">Uncharacterized protein</fullName>
    </submittedName>
</protein>
<keyword evidence="2" id="KW-1185">Reference proteome</keyword>
<sequence length="112" mass="12624">MSALSKTIITPLGFEVFLNAIAKEITGSRVLVNGVATEFELYKKTVEGNRLRVFLLLNKITEGEIKDFRLIDRHGRELAENIEVVQKTSLRGLLVRFEMAFVETPMKEGVGK</sequence>
<reference evidence="2" key="1">
    <citation type="submission" date="2017-02" db="EMBL/GenBank/DDBJ databases">
        <authorList>
            <person name="Varghese N."/>
            <person name="Submissions S."/>
        </authorList>
    </citation>
    <scope>NUCLEOTIDE SEQUENCE [LARGE SCALE GENOMIC DNA]</scope>
    <source>
        <strain evidence="2">DSM 23966</strain>
    </source>
</reference>
<accession>A0A1T4YTD1</accession>
<dbReference type="AlphaFoldDB" id="A0A1T4YTD1"/>
<dbReference type="EMBL" id="FUYJ01000009">
    <property type="protein sequence ID" value="SKB05084.1"/>
    <property type="molecule type" value="Genomic_DNA"/>
</dbReference>
<organism evidence="1 2">
    <name type="scientific">Sporosarcina newyorkensis</name>
    <dbReference type="NCBI Taxonomy" id="759851"/>
    <lineage>
        <taxon>Bacteria</taxon>
        <taxon>Bacillati</taxon>
        <taxon>Bacillota</taxon>
        <taxon>Bacilli</taxon>
        <taxon>Bacillales</taxon>
        <taxon>Caryophanaceae</taxon>
        <taxon>Sporosarcina</taxon>
    </lineage>
</organism>
<evidence type="ECO:0000313" key="2">
    <source>
        <dbReference type="Proteomes" id="UP000190042"/>
    </source>
</evidence>
<dbReference type="RefSeq" id="WP_078818513.1">
    <property type="nucleotide sequence ID" value="NZ_FUYJ01000009.1"/>
</dbReference>
<name>A0A1T4YTD1_9BACL</name>
<gene>
    <name evidence="1" type="ORF">SAMN04244570_3548</name>
</gene>
<dbReference type="Proteomes" id="UP000190042">
    <property type="component" value="Unassembled WGS sequence"/>
</dbReference>
<evidence type="ECO:0000313" key="1">
    <source>
        <dbReference type="EMBL" id="SKB05084.1"/>
    </source>
</evidence>